<comment type="catalytic activity">
    <reaction evidence="14">
        <text>[(1-&gt;4)-beta-D-glucosyl]n+m + reduced acceptor + O2 = 4-dehydro-beta-D-glucosyl-[(1-&gt;4)-beta-D-glucosyl]n-1 + [(1-&gt;4)-beta-D-glucosyl]m + acceptor + H2O.</text>
        <dbReference type="EC" id="1.14.99.56"/>
    </reaction>
</comment>
<dbReference type="InterPro" id="IPR049892">
    <property type="entry name" value="AA9"/>
</dbReference>
<name>A0A9W9RUV2_PENBR</name>
<evidence type="ECO:0000256" key="2">
    <source>
        <dbReference type="ARBA" id="ARBA00004613"/>
    </source>
</evidence>
<evidence type="ECO:0000313" key="19">
    <source>
        <dbReference type="Proteomes" id="UP001148299"/>
    </source>
</evidence>
<dbReference type="GO" id="GO:0030245">
    <property type="term" value="P:cellulose catabolic process"/>
    <property type="evidence" value="ECO:0007669"/>
    <property type="project" value="UniProtKB-KW"/>
</dbReference>
<keyword evidence="4" id="KW-0479">Metal-binding</keyword>
<feature type="signal peptide" evidence="16">
    <location>
        <begin position="1"/>
        <end position="20"/>
    </location>
</feature>
<feature type="chain" id="PRO_5040985833" description="lytic cellulose monooxygenase (C4-dehydrogenating)" evidence="16">
    <location>
        <begin position="21"/>
        <end position="401"/>
    </location>
</feature>
<keyword evidence="7" id="KW-0560">Oxidoreductase</keyword>
<keyword evidence="3" id="KW-0964">Secreted</keyword>
<keyword evidence="6" id="KW-0136">Cellulose degradation</keyword>
<organism evidence="18 19">
    <name type="scientific">Penicillium brevicompactum</name>
    <dbReference type="NCBI Taxonomy" id="5074"/>
    <lineage>
        <taxon>Eukaryota</taxon>
        <taxon>Fungi</taxon>
        <taxon>Dikarya</taxon>
        <taxon>Ascomycota</taxon>
        <taxon>Pezizomycotina</taxon>
        <taxon>Eurotiomycetes</taxon>
        <taxon>Eurotiomycetidae</taxon>
        <taxon>Eurotiales</taxon>
        <taxon>Aspergillaceae</taxon>
        <taxon>Penicillium</taxon>
    </lineage>
</organism>
<keyword evidence="18" id="KW-0378">Hydrolase</keyword>
<dbReference type="EC" id="1.14.99.56" evidence="15"/>
<dbReference type="GO" id="GO:0046872">
    <property type="term" value="F:metal ion binding"/>
    <property type="evidence" value="ECO:0007669"/>
    <property type="project" value="UniProtKB-KW"/>
</dbReference>
<evidence type="ECO:0000313" key="18">
    <source>
        <dbReference type="EMBL" id="KAJ5366800.1"/>
    </source>
</evidence>
<dbReference type="GO" id="GO:0016787">
    <property type="term" value="F:hydrolase activity"/>
    <property type="evidence" value="ECO:0007669"/>
    <property type="project" value="UniProtKB-KW"/>
</dbReference>
<feature type="domain" description="Auxiliary Activity family 9 catalytic" evidence="17">
    <location>
        <begin position="21"/>
        <end position="220"/>
    </location>
</feature>
<comment type="cofactor">
    <cofactor evidence="1">
        <name>Cu(2+)</name>
        <dbReference type="ChEBI" id="CHEBI:29036"/>
    </cofactor>
</comment>
<keyword evidence="11" id="KW-0119">Carbohydrate metabolism</keyword>
<evidence type="ECO:0000256" key="9">
    <source>
        <dbReference type="ARBA" id="ARBA00023033"/>
    </source>
</evidence>
<evidence type="ECO:0000256" key="15">
    <source>
        <dbReference type="ARBA" id="ARBA00047174"/>
    </source>
</evidence>
<keyword evidence="9" id="KW-0503">Monooxygenase</keyword>
<evidence type="ECO:0000256" key="6">
    <source>
        <dbReference type="ARBA" id="ARBA00023001"/>
    </source>
</evidence>
<reference evidence="18" key="1">
    <citation type="submission" date="2022-12" db="EMBL/GenBank/DDBJ databases">
        <authorList>
            <person name="Petersen C."/>
        </authorList>
    </citation>
    <scope>NUCLEOTIDE SEQUENCE</scope>
    <source>
        <strain evidence="18">IBT 35675</strain>
    </source>
</reference>
<dbReference type="PANTHER" id="PTHR33353:SF10">
    <property type="entry name" value="ENDO-BETA-1,4-GLUCANASE D"/>
    <property type="match status" value="1"/>
</dbReference>
<gene>
    <name evidence="18" type="ORF">N7541_000741</name>
</gene>
<evidence type="ECO:0000256" key="1">
    <source>
        <dbReference type="ARBA" id="ARBA00001973"/>
    </source>
</evidence>
<evidence type="ECO:0000256" key="13">
    <source>
        <dbReference type="ARBA" id="ARBA00044502"/>
    </source>
</evidence>
<evidence type="ECO:0000256" key="3">
    <source>
        <dbReference type="ARBA" id="ARBA00022525"/>
    </source>
</evidence>
<evidence type="ECO:0000256" key="4">
    <source>
        <dbReference type="ARBA" id="ARBA00022723"/>
    </source>
</evidence>
<comment type="caution">
    <text evidence="18">The sequence shown here is derived from an EMBL/GenBank/DDBJ whole genome shotgun (WGS) entry which is preliminary data.</text>
</comment>
<dbReference type="AlphaFoldDB" id="A0A9W9RUV2"/>
<dbReference type="EMBL" id="JAPZBR010000001">
    <property type="protein sequence ID" value="KAJ5366800.1"/>
    <property type="molecule type" value="Genomic_DNA"/>
</dbReference>
<evidence type="ECO:0000256" key="7">
    <source>
        <dbReference type="ARBA" id="ARBA00023002"/>
    </source>
</evidence>
<evidence type="ECO:0000256" key="14">
    <source>
        <dbReference type="ARBA" id="ARBA00045077"/>
    </source>
</evidence>
<evidence type="ECO:0000259" key="17">
    <source>
        <dbReference type="Pfam" id="PF03443"/>
    </source>
</evidence>
<dbReference type="CDD" id="cd21175">
    <property type="entry name" value="LPMO_AA9"/>
    <property type="match status" value="1"/>
</dbReference>
<keyword evidence="12" id="KW-0624">Polysaccharide degradation</keyword>
<dbReference type="Pfam" id="PF03443">
    <property type="entry name" value="AA9"/>
    <property type="match status" value="1"/>
</dbReference>
<dbReference type="Proteomes" id="UP001148299">
    <property type="component" value="Unassembled WGS sequence"/>
</dbReference>
<dbReference type="PANTHER" id="PTHR33353">
    <property type="entry name" value="PUTATIVE (AFU_ORTHOLOGUE AFUA_1G12560)-RELATED"/>
    <property type="match status" value="1"/>
</dbReference>
<dbReference type="Gene3D" id="2.70.50.70">
    <property type="match status" value="1"/>
</dbReference>
<protein>
    <recommendedName>
        <fullName evidence="15">lytic cellulose monooxygenase (C4-dehydrogenating)</fullName>
        <ecNumber evidence="15">1.14.99.56</ecNumber>
    </recommendedName>
</protein>
<accession>A0A9W9RUV2</accession>
<comment type="subcellular location">
    <subcellularLocation>
        <location evidence="2">Secreted</location>
    </subcellularLocation>
</comment>
<evidence type="ECO:0000256" key="10">
    <source>
        <dbReference type="ARBA" id="ARBA00023157"/>
    </source>
</evidence>
<evidence type="ECO:0000256" key="12">
    <source>
        <dbReference type="ARBA" id="ARBA00023326"/>
    </source>
</evidence>
<reference evidence="18" key="2">
    <citation type="journal article" date="2023" name="IMA Fungus">
        <title>Comparative genomic study of the Penicillium genus elucidates a diverse pangenome and 15 lateral gene transfer events.</title>
        <authorList>
            <person name="Petersen C."/>
            <person name="Sorensen T."/>
            <person name="Nielsen M.R."/>
            <person name="Sondergaard T.E."/>
            <person name="Sorensen J.L."/>
            <person name="Fitzpatrick D.A."/>
            <person name="Frisvad J.C."/>
            <person name="Nielsen K.L."/>
        </authorList>
    </citation>
    <scope>NUCLEOTIDE SEQUENCE</scope>
    <source>
        <strain evidence="18">IBT 35675</strain>
    </source>
</reference>
<dbReference type="InterPro" id="IPR005103">
    <property type="entry name" value="AA9_LPMO"/>
</dbReference>
<dbReference type="GO" id="GO:0004497">
    <property type="term" value="F:monooxygenase activity"/>
    <property type="evidence" value="ECO:0007669"/>
    <property type="project" value="UniProtKB-KW"/>
</dbReference>
<evidence type="ECO:0000256" key="16">
    <source>
        <dbReference type="SAM" id="SignalP"/>
    </source>
</evidence>
<proteinExistence type="inferred from homology"/>
<keyword evidence="5 16" id="KW-0732">Signal</keyword>
<keyword evidence="19" id="KW-1185">Reference proteome</keyword>
<evidence type="ECO:0000256" key="11">
    <source>
        <dbReference type="ARBA" id="ARBA00023277"/>
    </source>
</evidence>
<keyword evidence="8" id="KW-0186">Copper</keyword>
<keyword evidence="10" id="KW-1015">Disulfide bond</keyword>
<dbReference type="GO" id="GO:0005576">
    <property type="term" value="C:extracellular region"/>
    <property type="evidence" value="ECO:0007669"/>
    <property type="project" value="UniProtKB-SubCell"/>
</dbReference>
<comment type="similarity">
    <text evidence="13">Belongs to the polysaccharide monooxygenase AA9 family.</text>
</comment>
<evidence type="ECO:0000256" key="5">
    <source>
        <dbReference type="ARBA" id="ARBA00022729"/>
    </source>
</evidence>
<evidence type="ECO:0000256" key="8">
    <source>
        <dbReference type="ARBA" id="ARBA00023008"/>
    </source>
</evidence>
<sequence length="401" mass="42123">MKNFAFLVGAALAAIPHASAHYFFPHFIADGNFTGYFEYVREDTQGYMPYKGGYSSDDLRCNTGSMDYASKTGVYKVKAGETIGFGTDFNALIGHPGPLQVYMSKAPGDVRGYDGSGDWFKIYELGPKSFSSGDGITWGANNIGNFTFQLPNEIPAGQYLVRIEQIALHGAGEWGGAELYFNCAQIEVESDSTATPGPLVKIPGVYDGYEPGILFYMYRDYIVNYTMPGPVPYPIAALPNVTASGLSVAPTTAWSAPAVTNYASSSATVQSSSAVQPSSIISRSKTVFFDSSATSTPFIRGTSTLSSTSSQTTEASANTATISPNSNLDSAQVISGDDSVAGPSTAVSADAESTCGLTKTVTVKTTVTVSSATREPTCAAATLTTTTTTTTTILAKATEQV</sequence>